<evidence type="ECO:0000256" key="7">
    <source>
        <dbReference type="ARBA" id="ARBA00023136"/>
    </source>
</evidence>
<feature type="transmembrane region" description="Helical" evidence="10">
    <location>
        <begin position="49"/>
        <end position="67"/>
    </location>
</feature>
<evidence type="ECO:0000313" key="12">
    <source>
        <dbReference type="EMBL" id="WPY01273.1"/>
    </source>
</evidence>
<dbReference type="PIRSF" id="PIRSF002869">
    <property type="entry name" value="MviN"/>
    <property type="match status" value="1"/>
</dbReference>
<name>A0ABZ0UUE0_9RICK</name>
<dbReference type="InterPro" id="IPR051050">
    <property type="entry name" value="Lipid_II_flippase_MurJ/MviN"/>
</dbReference>
<dbReference type="NCBIfam" id="TIGR01695">
    <property type="entry name" value="murJ_mviN"/>
    <property type="match status" value="1"/>
</dbReference>
<keyword evidence="7 10" id="KW-0472">Membrane</keyword>
<evidence type="ECO:0000256" key="10">
    <source>
        <dbReference type="HAMAP-Rule" id="MF_02078"/>
    </source>
</evidence>
<evidence type="ECO:0000256" key="5">
    <source>
        <dbReference type="ARBA" id="ARBA00022984"/>
    </source>
</evidence>
<organism evidence="12 13">
    <name type="scientific">Candidatus Trichorickettsia mobilis</name>
    <dbReference type="NCBI Taxonomy" id="1346319"/>
    <lineage>
        <taxon>Bacteria</taxon>
        <taxon>Pseudomonadati</taxon>
        <taxon>Pseudomonadota</taxon>
        <taxon>Alphaproteobacteria</taxon>
        <taxon>Rickettsiales</taxon>
        <taxon>Rickettsiaceae</taxon>
        <taxon>Rickettsieae</taxon>
        <taxon>Candidatus Trichorickettsia</taxon>
    </lineage>
</organism>
<comment type="similarity">
    <text evidence="9 10 11">Belongs to the MurJ/MviN family.</text>
</comment>
<evidence type="ECO:0000256" key="6">
    <source>
        <dbReference type="ARBA" id="ARBA00022989"/>
    </source>
</evidence>
<protein>
    <recommendedName>
        <fullName evidence="10">Probable lipid II flippase MurJ</fullName>
    </recommendedName>
</protein>
<keyword evidence="4 10" id="KW-0133">Cell shape</keyword>
<feature type="transmembrane region" description="Helical" evidence="10">
    <location>
        <begin position="392"/>
        <end position="418"/>
    </location>
</feature>
<dbReference type="EMBL" id="CP112932">
    <property type="protein sequence ID" value="WPY01273.1"/>
    <property type="molecule type" value="Genomic_DNA"/>
</dbReference>
<keyword evidence="5 10" id="KW-0573">Peptidoglycan synthesis</keyword>
<evidence type="ECO:0000256" key="2">
    <source>
        <dbReference type="ARBA" id="ARBA00022475"/>
    </source>
</evidence>
<feature type="transmembrane region" description="Helical" evidence="10">
    <location>
        <begin position="88"/>
        <end position="112"/>
    </location>
</feature>
<sequence>MLFRSGIIVAFFTLLSRIFGLARELFIASMFGTSYLADSINVAFKLPNLFRRIFGEGALSAVFIPIFNEKLLHSSAAARKISGEIFTLLLLTLITLVVLMEIFMPSIVLILAPGFHKNLEKFELTILVCRITIPYVIFISATALLGGILNSVKQFAAFAFAPIILSVTVIIGTLILQQYISSPIAISIAVVIAGILQILFMLYFVFKANLSFPLTINIHDSDVKKFLLNMIPATLSSGVYQLNLFISQSIASFIPGAVSILSYADRIYQFPLSIIGITFGTILLPELSKIYKINDLKKAYQLQNKAIKAGLFLSIPASLGIILLSEPIIHIIFERGAFLADDTIKTAQAISAFAIGLPAFVLSKIFMPIFYANNDTKTPLKITIYSLTINTILNLLLMLFFDHIGIALGSSIAAWYNVWLLHKYGKVYHVVPFTSKKIMIFTLKLLFSALSMSLIILIINHYYGSYFYHESLLIKSLTLSATIITGALVFFISSLILGIYQELLSKNESTI</sequence>
<dbReference type="PANTHER" id="PTHR47019:SF1">
    <property type="entry name" value="LIPID II FLIPPASE MURJ"/>
    <property type="match status" value="1"/>
</dbReference>
<dbReference type="CDD" id="cd13123">
    <property type="entry name" value="MATE_MurJ_like"/>
    <property type="match status" value="1"/>
</dbReference>
<evidence type="ECO:0000256" key="8">
    <source>
        <dbReference type="ARBA" id="ARBA00060041"/>
    </source>
</evidence>
<gene>
    <name evidence="10" type="primary">murJ</name>
    <name evidence="12" type="ORF">Trichorick_01182</name>
</gene>
<feature type="transmembrane region" description="Helical" evidence="10">
    <location>
        <begin position="155"/>
        <end position="176"/>
    </location>
</feature>
<evidence type="ECO:0000256" key="11">
    <source>
        <dbReference type="PIRNR" id="PIRNR002869"/>
    </source>
</evidence>
<comment type="function">
    <text evidence="8 10 11">Involved in peptidoglycan biosynthesis. Transports lipid-linked peptidoglycan precursors from the inner to the outer leaflet of the cytoplasmic membrane.</text>
</comment>
<keyword evidence="10 11" id="KW-0961">Cell wall biogenesis/degradation</keyword>
<dbReference type="InterPro" id="IPR004268">
    <property type="entry name" value="MurJ"/>
</dbReference>
<proteinExistence type="inferred from homology"/>
<dbReference type="HAMAP" id="MF_02078">
    <property type="entry name" value="MurJ_MviN"/>
    <property type="match status" value="1"/>
</dbReference>
<keyword evidence="10" id="KW-0997">Cell inner membrane</keyword>
<keyword evidence="2 10" id="KW-1003">Cell membrane</keyword>
<accession>A0ABZ0UUE0</accession>
<evidence type="ECO:0000256" key="9">
    <source>
        <dbReference type="ARBA" id="ARBA00061532"/>
    </source>
</evidence>
<feature type="transmembrane region" description="Helical" evidence="10">
    <location>
        <begin position="226"/>
        <end position="246"/>
    </location>
</feature>
<feature type="transmembrane region" description="Helical" evidence="10">
    <location>
        <begin position="306"/>
        <end position="329"/>
    </location>
</feature>
<evidence type="ECO:0000256" key="4">
    <source>
        <dbReference type="ARBA" id="ARBA00022960"/>
    </source>
</evidence>
<feature type="transmembrane region" description="Helical" evidence="10">
    <location>
        <begin position="349"/>
        <end position="371"/>
    </location>
</feature>
<feature type="transmembrane region" description="Helical" evidence="10">
    <location>
        <begin position="438"/>
        <end position="460"/>
    </location>
</feature>
<evidence type="ECO:0000256" key="1">
    <source>
        <dbReference type="ARBA" id="ARBA00004651"/>
    </source>
</evidence>
<evidence type="ECO:0000256" key="3">
    <source>
        <dbReference type="ARBA" id="ARBA00022692"/>
    </source>
</evidence>
<dbReference type="Proteomes" id="UP001326613">
    <property type="component" value="Chromosome"/>
</dbReference>
<dbReference type="Pfam" id="PF03023">
    <property type="entry name" value="MurJ"/>
    <property type="match status" value="1"/>
</dbReference>
<dbReference type="PRINTS" id="PR01806">
    <property type="entry name" value="VIRFACTRMVIN"/>
</dbReference>
<keyword evidence="3 10" id="KW-0812">Transmembrane</keyword>
<feature type="transmembrane region" description="Helical" evidence="10">
    <location>
        <begin position="472"/>
        <end position="500"/>
    </location>
</feature>
<feature type="transmembrane region" description="Helical" evidence="10">
    <location>
        <begin position="266"/>
        <end position="285"/>
    </location>
</feature>
<keyword evidence="13" id="KW-1185">Reference proteome</keyword>
<comment type="pathway">
    <text evidence="10">Cell wall biogenesis; peptidoglycan biosynthesis.</text>
</comment>
<comment type="subcellular location">
    <subcellularLocation>
        <location evidence="10">Cell inner membrane</location>
        <topology evidence="10">Multi-pass membrane protein</topology>
    </subcellularLocation>
    <subcellularLocation>
        <location evidence="1">Cell membrane</location>
        <topology evidence="1">Multi-pass membrane protein</topology>
    </subcellularLocation>
</comment>
<feature type="transmembrane region" description="Helical" evidence="10">
    <location>
        <begin position="182"/>
        <end position="206"/>
    </location>
</feature>
<reference evidence="12 13" key="1">
    <citation type="submission" date="2022-10" db="EMBL/GenBank/DDBJ databases">
        <title>Host association and intracellularity evolved multiple times independently in the Rickettsiales.</title>
        <authorList>
            <person name="Castelli M."/>
            <person name="Nardi T."/>
            <person name="Gammuto L."/>
            <person name="Bellinzona G."/>
            <person name="Sabaneyeva E."/>
            <person name="Potekhin A."/>
            <person name="Serra V."/>
            <person name="Petroni G."/>
            <person name="Sassera D."/>
        </authorList>
    </citation>
    <scope>NUCLEOTIDE SEQUENCE [LARGE SCALE GENOMIC DNA]</scope>
    <source>
        <strain evidence="12 13">Kr 154-4</strain>
    </source>
</reference>
<keyword evidence="6 10" id="KW-1133">Transmembrane helix</keyword>
<keyword evidence="10 11" id="KW-0813">Transport</keyword>
<dbReference type="PANTHER" id="PTHR47019">
    <property type="entry name" value="LIPID II FLIPPASE MURJ"/>
    <property type="match status" value="1"/>
</dbReference>
<evidence type="ECO:0000313" key="13">
    <source>
        <dbReference type="Proteomes" id="UP001326613"/>
    </source>
</evidence>
<feature type="transmembrane region" description="Helical" evidence="10">
    <location>
        <begin position="124"/>
        <end position="148"/>
    </location>
</feature>